<evidence type="ECO:0000313" key="6">
    <source>
        <dbReference type="EMBL" id="CAB3224561.1"/>
    </source>
</evidence>
<dbReference type="InterPro" id="IPR050951">
    <property type="entry name" value="Retrovirus_Pol_polyprotein"/>
</dbReference>
<evidence type="ECO:0000256" key="1">
    <source>
        <dbReference type="ARBA" id="ARBA00022679"/>
    </source>
</evidence>
<dbReference type="Proteomes" id="UP000494106">
    <property type="component" value="Unassembled WGS sequence"/>
</dbReference>
<dbReference type="OrthoDB" id="10058156at2759"/>
<keyword evidence="4" id="KW-0378">Hydrolase</keyword>
<dbReference type="PANTHER" id="PTHR37984:SF5">
    <property type="entry name" value="PROTEIN NYNRIN-LIKE"/>
    <property type="match status" value="1"/>
</dbReference>
<evidence type="ECO:0000256" key="4">
    <source>
        <dbReference type="ARBA" id="ARBA00022759"/>
    </source>
</evidence>
<gene>
    <name evidence="6" type="ORF">APLA_LOCUS2051</name>
</gene>
<dbReference type="GO" id="GO:0004519">
    <property type="term" value="F:endonuclease activity"/>
    <property type="evidence" value="ECO:0007669"/>
    <property type="project" value="UniProtKB-KW"/>
</dbReference>
<dbReference type="PANTHER" id="PTHR37984">
    <property type="entry name" value="PROTEIN CBG26694"/>
    <property type="match status" value="1"/>
</dbReference>
<evidence type="ECO:0000256" key="3">
    <source>
        <dbReference type="ARBA" id="ARBA00022722"/>
    </source>
</evidence>
<dbReference type="EMBL" id="CADEBC010000159">
    <property type="protein sequence ID" value="CAB3224561.1"/>
    <property type="molecule type" value="Genomic_DNA"/>
</dbReference>
<evidence type="ECO:0000313" key="7">
    <source>
        <dbReference type="Proteomes" id="UP000494106"/>
    </source>
</evidence>
<keyword evidence="1" id="KW-0808">Transferase</keyword>
<accession>A0A8S0YZ84</accession>
<protein>
    <recommendedName>
        <fullName evidence="8">CCHC-type domain-containing protein</fullName>
    </recommendedName>
</protein>
<proteinExistence type="predicted"/>
<keyword evidence="4" id="KW-0255">Endonuclease</keyword>
<evidence type="ECO:0000256" key="2">
    <source>
        <dbReference type="ARBA" id="ARBA00022695"/>
    </source>
</evidence>
<keyword evidence="3" id="KW-0540">Nuclease</keyword>
<dbReference type="GO" id="GO:0016779">
    <property type="term" value="F:nucleotidyltransferase activity"/>
    <property type="evidence" value="ECO:0007669"/>
    <property type="project" value="UniProtKB-KW"/>
</dbReference>
<feature type="region of interest" description="Disordered" evidence="5">
    <location>
        <begin position="272"/>
        <end position="298"/>
    </location>
</feature>
<sequence>MGHGHSGTTYNERMGQYLLVNNVKSELQVPTLIACVGYETYELMVDLSNPKKPTPDYKYEELVELMRKQLQPTPSILAERFKFRNRSQTRDEAVAQFAVVLKHLARNCQFKINLFENLRDQFVCGLLSETTRQRLLCDDENLTFTKAYSKAVALESAANDAATVERSCNKELYAVHAIQTNGRRAGWQGVAGASSKAAGRNGAGVAPPPTVPRRTFSNSSITCNCCGERGRVRNNCKFYKYVCKICLKSGHLKKVCPSVRQQREETRVMRLEADRNSSGEEMEWPQVESDGEGEGPSGRYMLELSSGSEPVLADLHVAGCRLRMHVDTGSPISCISEVLYLQEFKGIPVIQDNLQLKGYDGQVIKSLGYIVVNVQYSGKEEVLKLYIIRQGGVPLRGREWLKCLKQTIVRNACVYFFNTLQCTFVHWRT</sequence>
<keyword evidence="7" id="KW-1185">Reference proteome</keyword>
<comment type="caution">
    <text evidence="6">The sequence shown here is derived from an EMBL/GenBank/DDBJ whole genome shotgun (WGS) entry which is preliminary data.</text>
</comment>
<evidence type="ECO:0008006" key="8">
    <source>
        <dbReference type="Google" id="ProtNLM"/>
    </source>
</evidence>
<dbReference type="AlphaFoldDB" id="A0A8S0YZ84"/>
<dbReference type="Gene3D" id="2.40.70.10">
    <property type="entry name" value="Acid Proteases"/>
    <property type="match status" value="1"/>
</dbReference>
<evidence type="ECO:0000256" key="5">
    <source>
        <dbReference type="SAM" id="MobiDB-lite"/>
    </source>
</evidence>
<dbReference type="SUPFAM" id="SSF50630">
    <property type="entry name" value="Acid proteases"/>
    <property type="match status" value="1"/>
</dbReference>
<name>A0A8S0YZ84_ARCPL</name>
<dbReference type="InterPro" id="IPR021109">
    <property type="entry name" value="Peptidase_aspartic_dom_sf"/>
</dbReference>
<keyword evidence="2" id="KW-0548">Nucleotidyltransferase</keyword>
<organism evidence="6 7">
    <name type="scientific">Arctia plantaginis</name>
    <name type="common">Wood tiger moth</name>
    <name type="synonym">Phalaena plantaginis</name>
    <dbReference type="NCBI Taxonomy" id="874455"/>
    <lineage>
        <taxon>Eukaryota</taxon>
        <taxon>Metazoa</taxon>
        <taxon>Ecdysozoa</taxon>
        <taxon>Arthropoda</taxon>
        <taxon>Hexapoda</taxon>
        <taxon>Insecta</taxon>
        <taxon>Pterygota</taxon>
        <taxon>Neoptera</taxon>
        <taxon>Endopterygota</taxon>
        <taxon>Lepidoptera</taxon>
        <taxon>Glossata</taxon>
        <taxon>Ditrysia</taxon>
        <taxon>Noctuoidea</taxon>
        <taxon>Erebidae</taxon>
        <taxon>Arctiinae</taxon>
        <taxon>Arctia</taxon>
    </lineage>
</organism>
<reference evidence="6 7" key="1">
    <citation type="submission" date="2020-04" db="EMBL/GenBank/DDBJ databases">
        <authorList>
            <person name="Wallbank WR R."/>
            <person name="Pardo Diaz C."/>
            <person name="Kozak K."/>
            <person name="Martin S."/>
            <person name="Jiggins C."/>
            <person name="Moest M."/>
            <person name="Warren A I."/>
            <person name="Byers J.R.P. K."/>
            <person name="Montejo-Kovacevich G."/>
            <person name="Yen C E."/>
        </authorList>
    </citation>
    <scope>NUCLEOTIDE SEQUENCE [LARGE SCALE GENOMIC DNA]</scope>
</reference>